<keyword evidence="1" id="KW-0472">Membrane</keyword>
<dbReference type="KEGG" id="msei:MSEDJ_59720"/>
<protein>
    <submittedName>
        <fullName evidence="2">Uncharacterized protein</fullName>
    </submittedName>
</protein>
<evidence type="ECO:0000313" key="3">
    <source>
        <dbReference type="Proteomes" id="UP000467193"/>
    </source>
</evidence>
<reference evidence="2 3" key="1">
    <citation type="journal article" date="2019" name="Emerg. Microbes Infect.">
        <title>Comprehensive subspecies identification of 175 nontuberculous mycobacteria species based on 7547 genomic profiles.</title>
        <authorList>
            <person name="Matsumoto Y."/>
            <person name="Kinjo T."/>
            <person name="Motooka D."/>
            <person name="Nabeya D."/>
            <person name="Jung N."/>
            <person name="Uechi K."/>
            <person name="Horii T."/>
            <person name="Iida T."/>
            <person name="Fujita J."/>
            <person name="Nakamura S."/>
        </authorList>
    </citation>
    <scope>NUCLEOTIDE SEQUENCE [LARGE SCALE GENOMIC DNA]</scope>
    <source>
        <strain evidence="2 3">JCM 17899</strain>
    </source>
</reference>
<evidence type="ECO:0000313" key="2">
    <source>
        <dbReference type="EMBL" id="BBY31876.1"/>
    </source>
</evidence>
<keyword evidence="1" id="KW-1133">Transmembrane helix</keyword>
<keyword evidence="3" id="KW-1185">Reference proteome</keyword>
<organism evidence="2 3">
    <name type="scientific">Mycolicibacterium sediminis</name>
    <dbReference type="NCBI Taxonomy" id="1286180"/>
    <lineage>
        <taxon>Bacteria</taxon>
        <taxon>Bacillati</taxon>
        <taxon>Actinomycetota</taxon>
        <taxon>Actinomycetes</taxon>
        <taxon>Mycobacteriales</taxon>
        <taxon>Mycobacteriaceae</taxon>
        <taxon>Mycolicibacterium</taxon>
    </lineage>
</organism>
<gene>
    <name evidence="2" type="ORF">MSEDJ_59720</name>
</gene>
<accession>A0A7I7R144</accession>
<proteinExistence type="predicted"/>
<feature type="transmembrane region" description="Helical" evidence="1">
    <location>
        <begin position="7"/>
        <end position="31"/>
    </location>
</feature>
<dbReference type="AlphaFoldDB" id="A0A7I7R144"/>
<name>A0A7I7R144_9MYCO</name>
<sequence length="51" mass="5630">MDFVTQWIWYLAAFLAGSLVAWLAVAIWVPYVGEQEALDAMPGSREVGTAE</sequence>
<dbReference type="RefSeq" id="WP_174266900.1">
    <property type="nucleotide sequence ID" value="NZ_AP022588.1"/>
</dbReference>
<dbReference type="Proteomes" id="UP000467193">
    <property type="component" value="Chromosome"/>
</dbReference>
<keyword evidence="1" id="KW-0812">Transmembrane</keyword>
<dbReference type="EMBL" id="AP022588">
    <property type="protein sequence ID" value="BBY31876.1"/>
    <property type="molecule type" value="Genomic_DNA"/>
</dbReference>
<evidence type="ECO:0000256" key="1">
    <source>
        <dbReference type="SAM" id="Phobius"/>
    </source>
</evidence>